<dbReference type="InterPro" id="IPR036388">
    <property type="entry name" value="WH-like_DNA-bd_sf"/>
</dbReference>
<dbReference type="AlphaFoldDB" id="A0A852R7L9"/>
<dbReference type="GO" id="GO:0006355">
    <property type="term" value="P:regulation of DNA-templated transcription"/>
    <property type="evidence" value="ECO:0007669"/>
    <property type="project" value="InterPro"/>
</dbReference>
<keyword evidence="1" id="KW-0805">Transcription regulation</keyword>
<dbReference type="PRINTS" id="PR00038">
    <property type="entry name" value="HTHLUXR"/>
</dbReference>
<protein>
    <submittedName>
        <fullName evidence="5">DNA-binding CsgD family transcriptional regulator</fullName>
    </submittedName>
</protein>
<sequence length="277" mass="29328">MPQSRSPASQLLMQDAVTAFSRETRFPLAFGGFESDGIINVSALSGMHGLRIQGLRVANRRGLGGKAMSEHRPRFTRDYMSSTTISHDYDAEIGSEHIVMLVAVPVVVDGVTRAVLYGGTRGGTPPDESFMRAAAGVTADLAHEIALADAAAATQDRTARGELPGTVLEELRSSHAELRRIAADTTDPVARARLSALDERLVQLSNPTPAEQEIHLTEREFDVLSHAAIGATNAEIATALGIAGSTVKSYLKTAMGKLQASTRHAAVATARGHGLIP</sequence>
<dbReference type="RefSeq" id="WP_185987345.1">
    <property type="nucleotide sequence ID" value="NZ_BAAALZ010000001.1"/>
</dbReference>
<dbReference type="InterPro" id="IPR000792">
    <property type="entry name" value="Tscrpt_reg_LuxR_C"/>
</dbReference>
<dbReference type="GO" id="GO:0003677">
    <property type="term" value="F:DNA binding"/>
    <property type="evidence" value="ECO:0007669"/>
    <property type="project" value="UniProtKB-KW"/>
</dbReference>
<keyword evidence="6" id="KW-1185">Reference proteome</keyword>
<dbReference type="Pfam" id="PF00196">
    <property type="entry name" value="GerE"/>
    <property type="match status" value="1"/>
</dbReference>
<evidence type="ECO:0000256" key="1">
    <source>
        <dbReference type="ARBA" id="ARBA00023015"/>
    </source>
</evidence>
<evidence type="ECO:0000313" key="5">
    <source>
        <dbReference type="EMBL" id="NYD27435.1"/>
    </source>
</evidence>
<evidence type="ECO:0000259" key="4">
    <source>
        <dbReference type="PROSITE" id="PS50043"/>
    </source>
</evidence>
<dbReference type="CDD" id="cd06170">
    <property type="entry name" value="LuxR_C_like"/>
    <property type="match status" value="1"/>
</dbReference>
<comment type="caution">
    <text evidence="5">The sequence shown here is derived from an EMBL/GenBank/DDBJ whole genome shotgun (WGS) entry which is preliminary data.</text>
</comment>
<dbReference type="InterPro" id="IPR029016">
    <property type="entry name" value="GAF-like_dom_sf"/>
</dbReference>
<accession>A0A852R7L9</accession>
<dbReference type="SMART" id="SM00421">
    <property type="entry name" value="HTH_LUXR"/>
    <property type="match status" value="1"/>
</dbReference>
<gene>
    <name evidence="5" type="ORF">BJ960_002238</name>
</gene>
<dbReference type="EMBL" id="JACCBD010000001">
    <property type="protein sequence ID" value="NYD27435.1"/>
    <property type="molecule type" value="Genomic_DNA"/>
</dbReference>
<feature type="domain" description="HTH luxR-type" evidence="4">
    <location>
        <begin position="209"/>
        <end position="274"/>
    </location>
</feature>
<dbReference type="Gene3D" id="3.30.450.40">
    <property type="match status" value="1"/>
</dbReference>
<evidence type="ECO:0000256" key="2">
    <source>
        <dbReference type="ARBA" id="ARBA00023125"/>
    </source>
</evidence>
<dbReference type="Gene3D" id="1.10.10.10">
    <property type="entry name" value="Winged helix-like DNA-binding domain superfamily/Winged helix DNA-binding domain"/>
    <property type="match status" value="1"/>
</dbReference>
<dbReference type="InterPro" id="IPR016032">
    <property type="entry name" value="Sig_transdc_resp-reg_C-effctor"/>
</dbReference>
<evidence type="ECO:0000256" key="3">
    <source>
        <dbReference type="ARBA" id="ARBA00023163"/>
    </source>
</evidence>
<dbReference type="PANTHER" id="PTHR44688">
    <property type="entry name" value="DNA-BINDING TRANSCRIPTIONAL ACTIVATOR DEVR_DOSR"/>
    <property type="match status" value="1"/>
</dbReference>
<name>A0A852R7L9_9MICO</name>
<keyword evidence="2 5" id="KW-0238">DNA-binding</keyword>
<dbReference type="PANTHER" id="PTHR44688:SF16">
    <property type="entry name" value="DNA-BINDING TRANSCRIPTIONAL ACTIVATOR DEVR_DOSR"/>
    <property type="match status" value="1"/>
</dbReference>
<keyword evidence="3" id="KW-0804">Transcription</keyword>
<dbReference type="SUPFAM" id="SSF46894">
    <property type="entry name" value="C-terminal effector domain of the bipartite response regulators"/>
    <property type="match status" value="1"/>
</dbReference>
<reference evidence="5 6" key="1">
    <citation type="submission" date="2020-07" db="EMBL/GenBank/DDBJ databases">
        <title>Sequencing the genomes of 1000 actinobacteria strains.</title>
        <authorList>
            <person name="Klenk H.-P."/>
        </authorList>
    </citation>
    <scope>NUCLEOTIDE SEQUENCE [LARGE SCALE GENOMIC DNA]</scope>
    <source>
        <strain evidence="5 6">DSM 17380</strain>
    </source>
</reference>
<dbReference type="Proteomes" id="UP000586095">
    <property type="component" value="Unassembled WGS sequence"/>
</dbReference>
<organism evidence="5 6">
    <name type="scientific">Leucobacter aridicollis</name>
    <dbReference type="NCBI Taxonomy" id="283878"/>
    <lineage>
        <taxon>Bacteria</taxon>
        <taxon>Bacillati</taxon>
        <taxon>Actinomycetota</taxon>
        <taxon>Actinomycetes</taxon>
        <taxon>Micrococcales</taxon>
        <taxon>Microbacteriaceae</taxon>
        <taxon>Leucobacter</taxon>
    </lineage>
</organism>
<proteinExistence type="predicted"/>
<dbReference type="PROSITE" id="PS50043">
    <property type="entry name" value="HTH_LUXR_2"/>
    <property type="match status" value="1"/>
</dbReference>
<dbReference type="SUPFAM" id="SSF55781">
    <property type="entry name" value="GAF domain-like"/>
    <property type="match status" value="1"/>
</dbReference>
<evidence type="ECO:0000313" key="6">
    <source>
        <dbReference type="Proteomes" id="UP000586095"/>
    </source>
</evidence>